<evidence type="ECO:0000259" key="5">
    <source>
        <dbReference type="PROSITE" id="PS50865"/>
    </source>
</evidence>
<evidence type="ECO:0000256" key="2">
    <source>
        <dbReference type="ARBA" id="ARBA00022771"/>
    </source>
</evidence>
<keyword evidence="7" id="KW-1185">Reference proteome</keyword>
<dbReference type="EMBL" id="CANHGI010000001">
    <property type="protein sequence ID" value="CAI5440365.1"/>
    <property type="molecule type" value="Genomic_DNA"/>
</dbReference>
<dbReference type="Gene3D" id="6.10.140.2220">
    <property type="match status" value="1"/>
</dbReference>
<dbReference type="PANTHER" id="PTHR12197">
    <property type="entry name" value="HISTONE-LYSINE N-METHYLTRANSFERASE SMYD"/>
    <property type="match status" value="1"/>
</dbReference>
<protein>
    <recommendedName>
        <fullName evidence="5">MYND-type domain-containing protein</fullName>
    </recommendedName>
</protein>
<dbReference type="GO" id="GO:0008270">
    <property type="term" value="F:zinc ion binding"/>
    <property type="evidence" value="ECO:0007669"/>
    <property type="project" value="UniProtKB-KW"/>
</dbReference>
<proteinExistence type="predicted"/>
<evidence type="ECO:0000313" key="6">
    <source>
        <dbReference type="EMBL" id="CAI5440365.1"/>
    </source>
</evidence>
<dbReference type="PROSITE" id="PS50865">
    <property type="entry name" value="ZF_MYND_2"/>
    <property type="match status" value="1"/>
</dbReference>
<name>A0A9P1MXG1_9PELO</name>
<evidence type="ECO:0000256" key="1">
    <source>
        <dbReference type="ARBA" id="ARBA00022723"/>
    </source>
</evidence>
<sequence>MEPEKSETNWLDLPLEMREIIWKQCDLSSLAKFAIFAPNIACWLPTRLVKTLIFDDRILDEKIVLNLKLCDSKNWGNNIEIHGEFKNLKYGKATQVEWSIDSWDANFSTIRSKAQFVVEKNYKKSALLDFQRFLNFSQNYVRNLFVYCENFDHRLIDPKMFKKLRNLMVLGEDQKMKSARIFLKKKGTGYDLEDVLKWNLRYVQINVNHWKNQDFRRIIINWLEKTEEKQVDKFSKQFKMSNKKFCKLDKLVIFDGLVYQEFWDICKSEMPETSWLDLPEELREMIWETCELQDLAKIAIFAPNLGCWLPARFFQGLSLDDRHLDNKVMLFCYFEMDFYIQGEFRNLRNGAATQVEWVISSDESKYRTTLVIEKNYKDLALLEFHRWLNFSQNHLKNLFIYWINFDNRIIDPKMFKKLNKFVSICQDQNAVQQEENGYKLEEILKWNNIGYIQIETNYWKNEDFREIIINWLGKTKEREVVYFSKEFKMSNERFSQLNKSVIFEELIYQEFNHNERTYYHFAHPIFADQYLSVDFDLDLLRINSQKFSEISQDYQQMLQKTSETSWLNLPQELREIILEYCELRNLAKIAIFAPNLGCWLPAKNVESLFLYKSFADEKVLIRCILCSSIRIEGFFENLRNGTATEVEWILESLDRNSSRKTISTTKFVLEQNYKDLALLEFRKFLNFSQNHMKQVNVYWNHFNHRIIDPKMCRKLIKFTMASVEKIGEQQEEVGYDLEEDVLKWNNIKYIQIDTNHWENEDFRKVITNWMGETEYSKLNVCSKLFKMSNERFTRFNKSEIFDGMNYREFDDGGSLIFAVMAVKKPQISGKKPESPENPEKIDEISSIHARIKLFENPFATQVLNPKSEIFCAQCLRGPAPGAKLSKCAGCNFTMYCSKECQAAAWATVHKQECKRLKASFPNLPLTEVLFLSKIIDRIEYIAKNGDKGDWEKARKFSSLMDHREEIKKDAEKMEHFEKVHTKMSNFRGKHEMIKKEEFFDVFCKATINSHSIHTNAGNEVGMALDLGVSLYNHSCRPTCSMVFDGYRVCLRPLVPGVDAEDPAQAFISYIDVGRSKYVRRRDLKSRWYFHCECTRCTDPEDDALTAIRCANSACDQPILTAEDEEPMNIVCPKCKSLVEESRVKEAQELMRTLPASFDPQCQADVLSNLLTKAETLLHPSNVYIARLRTAIFHVTGNLTMETLATMHDQIYNNYKMCFPKADRHIGFQLLHIVKVLVEKEERDEAMPYAFDAMNIFEVCFGLDHPYYLQTLALWTYLEKKIPKTTEELIQLTNFSDNRPVDIVSLLKRANLLPPPPTQQQIAATAH</sequence>
<accession>A0A9P1MXG1</accession>
<dbReference type="Gene3D" id="1.25.40.10">
    <property type="entry name" value="Tetratricopeptide repeat domain"/>
    <property type="match status" value="1"/>
</dbReference>
<comment type="caution">
    <text evidence="6">The sequence shown here is derived from an EMBL/GenBank/DDBJ whole genome shotgun (WGS) entry which is preliminary data.</text>
</comment>
<dbReference type="PROSITE" id="PS01360">
    <property type="entry name" value="ZF_MYND_1"/>
    <property type="match status" value="1"/>
</dbReference>
<keyword evidence="3" id="KW-0862">Zinc</keyword>
<dbReference type="SUPFAM" id="SSF82199">
    <property type="entry name" value="SET domain"/>
    <property type="match status" value="1"/>
</dbReference>
<dbReference type="GO" id="GO:0005634">
    <property type="term" value="C:nucleus"/>
    <property type="evidence" value="ECO:0007669"/>
    <property type="project" value="TreeGrafter"/>
</dbReference>
<reference evidence="6" key="1">
    <citation type="submission" date="2022-11" db="EMBL/GenBank/DDBJ databases">
        <authorList>
            <person name="Kikuchi T."/>
        </authorList>
    </citation>
    <scope>NUCLEOTIDE SEQUENCE</scope>
    <source>
        <strain evidence="6">PS1010</strain>
    </source>
</reference>
<dbReference type="InterPro" id="IPR050869">
    <property type="entry name" value="H3K4_H4K5_MeTrfase"/>
</dbReference>
<dbReference type="PANTHER" id="PTHR12197:SF300">
    <property type="entry name" value="HISTONE-LYSINE N-METHYLTRANSFERASE SET-18"/>
    <property type="match status" value="1"/>
</dbReference>
<organism evidence="6 7">
    <name type="scientific">Caenorhabditis angaria</name>
    <dbReference type="NCBI Taxonomy" id="860376"/>
    <lineage>
        <taxon>Eukaryota</taxon>
        <taxon>Metazoa</taxon>
        <taxon>Ecdysozoa</taxon>
        <taxon>Nematoda</taxon>
        <taxon>Chromadorea</taxon>
        <taxon>Rhabditida</taxon>
        <taxon>Rhabditina</taxon>
        <taxon>Rhabditomorpha</taxon>
        <taxon>Rhabditoidea</taxon>
        <taxon>Rhabditidae</taxon>
        <taxon>Peloderinae</taxon>
        <taxon>Caenorhabditis</taxon>
    </lineage>
</organism>
<keyword evidence="1" id="KW-0479">Metal-binding</keyword>
<dbReference type="InterPro" id="IPR046341">
    <property type="entry name" value="SET_dom_sf"/>
</dbReference>
<feature type="domain" description="MYND-type" evidence="5">
    <location>
        <begin position="871"/>
        <end position="913"/>
    </location>
</feature>
<evidence type="ECO:0000256" key="3">
    <source>
        <dbReference type="ARBA" id="ARBA00022833"/>
    </source>
</evidence>
<dbReference type="SUPFAM" id="SSF144232">
    <property type="entry name" value="HIT/MYND zinc finger-like"/>
    <property type="match status" value="1"/>
</dbReference>
<evidence type="ECO:0000313" key="7">
    <source>
        <dbReference type="Proteomes" id="UP001152747"/>
    </source>
</evidence>
<keyword evidence="2 4" id="KW-0863">Zinc-finger</keyword>
<dbReference type="Gene3D" id="2.170.270.10">
    <property type="entry name" value="SET domain"/>
    <property type="match status" value="1"/>
</dbReference>
<dbReference type="InterPro" id="IPR002893">
    <property type="entry name" value="Znf_MYND"/>
</dbReference>
<dbReference type="InterPro" id="IPR011990">
    <property type="entry name" value="TPR-like_helical_dom_sf"/>
</dbReference>
<gene>
    <name evidence="6" type="ORF">CAMP_LOCUS3002</name>
</gene>
<dbReference type="OrthoDB" id="265717at2759"/>
<dbReference type="Proteomes" id="UP001152747">
    <property type="component" value="Unassembled WGS sequence"/>
</dbReference>
<dbReference type="Pfam" id="PF01753">
    <property type="entry name" value="zf-MYND"/>
    <property type="match status" value="1"/>
</dbReference>
<evidence type="ECO:0000256" key="4">
    <source>
        <dbReference type="PROSITE-ProRule" id="PRU00134"/>
    </source>
</evidence>